<evidence type="ECO:0000313" key="2">
    <source>
        <dbReference type="Proteomes" id="UP000026915"/>
    </source>
</evidence>
<dbReference type="InParanoid" id="A0A061ELR5"/>
<dbReference type="Proteomes" id="UP000026915">
    <property type="component" value="Chromosome 4"/>
</dbReference>
<reference evidence="1 2" key="1">
    <citation type="journal article" date="2013" name="Genome Biol.">
        <title>The genome sequence of the most widely cultivated cacao type and its use to identify candidate genes regulating pod color.</title>
        <authorList>
            <person name="Motamayor J.C."/>
            <person name="Mockaitis K."/>
            <person name="Schmutz J."/>
            <person name="Haiminen N."/>
            <person name="Iii D.L."/>
            <person name="Cornejo O."/>
            <person name="Findley S.D."/>
            <person name="Zheng P."/>
            <person name="Utro F."/>
            <person name="Royaert S."/>
            <person name="Saski C."/>
            <person name="Jenkins J."/>
            <person name="Podicheti R."/>
            <person name="Zhao M."/>
            <person name="Scheffler B.E."/>
            <person name="Stack J.C."/>
            <person name="Feltus F.A."/>
            <person name="Mustiga G.M."/>
            <person name="Amores F."/>
            <person name="Phillips W."/>
            <person name="Marelli J.P."/>
            <person name="May G.D."/>
            <person name="Shapiro H."/>
            <person name="Ma J."/>
            <person name="Bustamante C.D."/>
            <person name="Schnell R.J."/>
            <person name="Main D."/>
            <person name="Gilbert D."/>
            <person name="Parida L."/>
            <person name="Kuhn D.N."/>
        </authorList>
    </citation>
    <scope>NUCLEOTIDE SEQUENCE [LARGE SCALE GENOMIC DNA]</scope>
    <source>
        <strain evidence="2">cv. Matina 1-6</strain>
    </source>
</reference>
<protein>
    <submittedName>
        <fullName evidence="1">Uncharacterized protein</fullName>
    </submittedName>
</protein>
<evidence type="ECO:0000313" key="1">
    <source>
        <dbReference type="EMBL" id="EOY05776.1"/>
    </source>
</evidence>
<dbReference type="Gramene" id="EOY05776">
    <property type="protein sequence ID" value="EOY05776"/>
    <property type="gene ID" value="TCM_020691"/>
</dbReference>
<dbReference type="EMBL" id="CM001882">
    <property type="protein sequence ID" value="EOY05776.1"/>
    <property type="molecule type" value="Genomic_DNA"/>
</dbReference>
<sequence length="184" mass="20177">MTAKSISVENCWPAGGLNVVGTKSWSLGIGATGHHVFNLIYKKILSFTEEKSITEMGCVTENVICALHCPASVSDLRDVGWVIRPSGIIEQDIGFSSAKRNSRVSLSSTNKSFSTDMEFCEATSVAHITFLDLGSWWFLSMLVCLAESQGTGSAESPADVLYYFVLLLRGSYLLGKYWLDPQEF</sequence>
<keyword evidence="2" id="KW-1185">Reference proteome</keyword>
<dbReference type="AlphaFoldDB" id="A0A061ELR5"/>
<name>A0A061ELR5_THECC</name>
<dbReference type="HOGENOM" id="CLU_1470695_0_0_1"/>
<gene>
    <name evidence="1" type="ORF">TCM_020691</name>
</gene>
<accession>A0A061ELR5</accession>
<proteinExistence type="predicted"/>
<organism evidence="1 2">
    <name type="scientific">Theobroma cacao</name>
    <name type="common">Cacao</name>
    <name type="synonym">Cocoa</name>
    <dbReference type="NCBI Taxonomy" id="3641"/>
    <lineage>
        <taxon>Eukaryota</taxon>
        <taxon>Viridiplantae</taxon>
        <taxon>Streptophyta</taxon>
        <taxon>Embryophyta</taxon>
        <taxon>Tracheophyta</taxon>
        <taxon>Spermatophyta</taxon>
        <taxon>Magnoliopsida</taxon>
        <taxon>eudicotyledons</taxon>
        <taxon>Gunneridae</taxon>
        <taxon>Pentapetalae</taxon>
        <taxon>rosids</taxon>
        <taxon>malvids</taxon>
        <taxon>Malvales</taxon>
        <taxon>Malvaceae</taxon>
        <taxon>Byttnerioideae</taxon>
        <taxon>Theobroma</taxon>
    </lineage>
</organism>